<evidence type="ECO:0000259" key="7">
    <source>
        <dbReference type="PROSITE" id="PS00083"/>
    </source>
</evidence>
<evidence type="ECO:0000256" key="1">
    <source>
        <dbReference type="ARBA" id="ARBA00001965"/>
    </source>
</evidence>
<keyword evidence="3" id="KW-0479">Metal-binding</keyword>
<evidence type="ECO:0000256" key="2">
    <source>
        <dbReference type="ARBA" id="ARBA00007825"/>
    </source>
</evidence>
<name>A0A231GZQ3_9NOCA</name>
<dbReference type="Pfam" id="PF04444">
    <property type="entry name" value="Dioxygenase_N"/>
    <property type="match status" value="1"/>
</dbReference>
<dbReference type="InterPro" id="IPR039390">
    <property type="entry name" value="1_2-HQD/HQD"/>
</dbReference>
<evidence type="ECO:0000256" key="4">
    <source>
        <dbReference type="ARBA" id="ARBA00022964"/>
    </source>
</evidence>
<keyword evidence="5 8" id="KW-0560">Oxidoreductase</keyword>
<evidence type="ECO:0000256" key="6">
    <source>
        <dbReference type="ARBA" id="ARBA00023004"/>
    </source>
</evidence>
<evidence type="ECO:0000313" key="8">
    <source>
        <dbReference type="EMBL" id="OXR42080.1"/>
    </source>
</evidence>
<evidence type="ECO:0000313" key="9">
    <source>
        <dbReference type="Proteomes" id="UP000215506"/>
    </source>
</evidence>
<keyword evidence="6" id="KW-0408">Iron</keyword>
<feature type="domain" description="Intradiol ring-cleavage dioxygenases" evidence="7">
    <location>
        <begin position="135"/>
        <end position="163"/>
    </location>
</feature>
<protein>
    <submittedName>
        <fullName evidence="8">Hydroxyquinol 1,2-dioxygenase</fullName>
        <ecNumber evidence="8">1.13.11.37</ecNumber>
    </submittedName>
</protein>
<dbReference type="GO" id="GO:0008199">
    <property type="term" value="F:ferric iron binding"/>
    <property type="evidence" value="ECO:0007669"/>
    <property type="project" value="InterPro"/>
</dbReference>
<dbReference type="InterPro" id="IPR015889">
    <property type="entry name" value="Intradiol_dOase_core"/>
</dbReference>
<dbReference type="RefSeq" id="WP_039782825.1">
    <property type="nucleotide sequence ID" value="NZ_JAAXOR010000001.1"/>
</dbReference>
<dbReference type="InterPro" id="IPR007535">
    <property type="entry name" value="Catechol_dOase_N"/>
</dbReference>
<organism evidence="8 9">
    <name type="scientific">Nocardia cerradoensis</name>
    <dbReference type="NCBI Taxonomy" id="85688"/>
    <lineage>
        <taxon>Bacteria</taxon>
        <taxon>Bacillati</taxon>
        <taxon>Actinomycetota</taxon>
        <taxon>Actinomycetes</taxon>
        <taxon>Mycobacteriales</taxon>
        <taxon>Nocardiaceae</taxon>
        <taxon>Nocardia</taxon>
    </lineage>
</organism>
<dbReference type="GO" id="GO:0009712">
    <property type="term" value="P:catechol-containing compound metabolic process"/>
    <property type="evidence" value="ECO:0007669"/>
    <property type="project" value="InterPro"/>
</dbReference>
<dbReference type="InterPro" id="IPR000627">
    <property type="entry name" value="Intradiol_dOase_C"/>
</dbReference>
<dbReference type="PANTHER" id="PTHR33711:SF7">
    <property type="entry name" value="INTRADIOL RING-CLEAVAGE DIOXYGENASES DOMAIN-CONTAINING PROTEIN-RELATED"/>
    <property type="match status" value="1"/>
</dbReference>
<dbReference type="InterPro" id="IPR050770">
    <property type="entry name" value="Intradiol_RC_Dioxygenase"/>
</dbReference>
<dbReference type="GO" id="GO:0047074">
    <property type="term" value="F:4-hydroxycatechol 1,2-dioxygenase activity"/>
    <property type="evidence" value="ECO:0007669"/>
    <property type="project" value="UniProtKB-EC"/>
</dbReference>
<evidence type="ECO:0000256" key="3">
    <source>
        <dbReference type="ARBA" id="ARBA00022723"/>
    </source>
</evidence>
<dbReference type="SUPFAM" id="SSF49482">
    <property type="entry name" value="Aromatic compound dioxygenase"/>
    <property type="match status" value="1"/>
</dbReference>
<reference evidence="8 9" key="1">
    <citation type="submission" date="2017-07" db="EMBL/GenBank/DDBJ databases">
        <title>First draft Genome Sequence of Nocardia cerradoensis isolated from human infection.</title>
        <authorList>
            <person name="Carrasco G."/>
        </authorList>
    </citation>
    <scope>NUCLEOTIDE SEQUENCE [LARGE SCALE GENOMIC DNA]</scope>
    <source>
        <strain evidence="8 9">CNM20130759</strain>
    </source>
</reference>
<keyword evidence="9" id="KW-1185">Reference proteome</keyword>
<comment type="caution">
    <text evidence="8">The sequence shown here is derived from an EMBL/GenBank/DDBJ whole genome shotgun (WGS) entry which is preliminary data.</text>
</comment>
<proteinExistence type="inferred from homology"/>
<sequence>MTLDHTVVSGREQAVTDEVLASFDATPDPRLRAVLQSLVRHLHAFAREVRLSEREWQRAIEFLTRAGHITDERRQEFILLSDVLGLSMLTVAINEPAEPGATESTVFGPFFVDDAPEVPLGGDIARGASGAPCYVSGQVRSVTGTPIAGARIEVWEADEDGFYDVQYPDGRSAGRGWLRSDANGEYRFRSVLPAPYPIPHDGPVGDLLLATNRSPMRPAHLHFMVTAPGFRTLITHIFLSGDPYLATDAVFGVKEDLLVNAVHHDDGPAPDGTHPRGGWHSITFDLVLAAGDDDL</sequence>
<dbReference type="Gene3D" id="2.60.130.10">
    <property type="entry name" value="Aromatic compound dioxygenase"/>
    <property type="match status" value="1"/>
</dbReference>
<keyword evidence="4 8" id="KW-0223">Dioxygenase</keyword>
<dbReference type="PROSITE" id="PS00083">
    <property type="entry name" value="INTRADIOL_DIOXYGENAS"/>
    <property type="match status" value="1"/>
</dbReference>
<dbReference type="EMBL" id="NGAF01000015">
    <property type="protein sequence ID" value="OXR42080.1"/>
    <property type="molecule type" value="Genomic_DNA"/>
</dbReference>
<dbReference type="AlphaFoldDB" id="A0A231GZQ3"/>
<dbReference type="EC" id="1.13.11.37" evidence="8"/>
<dbReference type="Pfam" id="PF00775">
    <property type="entry name" value="Dioxygenase_C"/>
    <property type="match status" value="1"/>
</dbReference>
<dbReference type="CDD" id="cd03461">
    <property type="entry name" value="1_2-HQD"/>
    <property type="match status" value="1"/>
</dbReference>
<dbReference type="Proteomes" id="UP000215506">
    <property type="component" value="Unassembled WGS sequence"/>
</dbReference>
<dbReference type="PANTHER" id="PTHR33711">
    <property type="entry name" value="DIOXYGENASE, PUTATIVE (AFU_ORTHOLOGUE AFUA_2G02910)-RELATED"/>
    <property type="match status" value="1"/>
</dbReference>
<gene>
    <name evidence="8" type="primary">npcC</name>
    <name evidence="8" type="ORF">B7C42_05679</name>
</gene>
<comment type="cofactor">
    <cofactor evidence="1">
        <name>Fe(3+)</name>
        <dbReference type="ChEBI" id="CHEBI:29034"/>
    </cofactor>
</comment>
<comment type="similarity">
    <text evidence="2">Belongs to the intradiol ring-cleavage dioxygenase family.</text>
</comment>
<accession>A0A231GZQ3</accession>
<evidence type="ECO:0000256" key="5">
    <source>
        <dbReference type="ARBA" id="ARBA00023002"/>
    </source>
</evidence>
<dbReference type="GO" id="GO:0018576">
    <property type="term" value="F:catechol 1,2-dioxygenase activity"/>
    <property type="evidence" value="ECO:0007669"/>
    <property type="project" value="InterPro"/>
</dbReference>